<keyword evidence="4" id="KW-1185">Reference proteome</keyword>
<gene>
    <name evidence="3" type="ORF">GQF03_01370</name>
</gene>
<dbReference type="OrthoDB" id="9929610at2"/>
<evidence type="ECO:0000313" key="4">
    <source>
        <dbReference type="Proteomes" id="UP000445696"/>
    </source>
</evidence>
<protein>
    <submittedName>
        <fullName evidence="3">Uncharacterized protein</fullName>
    </submittedName>
</protein>
<feature type="region of interest" description="Disordered" evidence="1">
    <location>
        <begin position="1"/>
        <end position="20"/>
    </location>
</feature>
<dbReference type="EMBL" id="WTVA01000001">
    <property type="protein sequence ID" value="MZR20976.1"/>
    <property type="molecule type" value="Genomic_DNA"/>
</dbReference>
<feature type="transmembrane region" description="Helical" evidence="2">
    <location>
        <begin position="45"/>
        <end position="64"/>
    </location>
</feature>
<comment type="caution">
    <text evidence="3">The sequence shown here is derived from an EMBL/GenBank/DDBJ whole genome shotgun (WGS) entry which is preliminary data.</text>
</comment>
<accession>A0A845MCB9</accession>
<evidence type="ECO:0000256" key="2">
    <source>
        <dbReference type="SAM" id="Phobius"/>
    </source>
</evidence>
<sequence>MNGAPHKDKRLAPSVPAEGARASRRLYLKAANDNRAPLFYRIKKLSMVLLPLLMIAFFAAAWYFGST</sequence>
<keyword evidence="2" id="KW-0472">Membrane</keyword>
<evidence type="ECO:0000256" key="1">
    <source>
        <dbReference type="SAM" id="MobiDB-lite"/>
    </source>
</evidence>
<proteinExistence type="predicted"/>
<reference evidence="3 4" key="1">
    <citation type="journal article" date="2014" name="Int. J. Syst. Evol. Microbiol.">
        <title>Sneathiella chungangensis sp. nov., isolated from a marine sand, and emended description of the genus Sneathiella.</title>
        <authorList>
            <person name="Siamphan C."/>
            <person name="Kim H."/>
            <person name="Lee J.S."/>
            <person name="Kim W."/>
        </authorList>
    </citation>
    <scope>NUCLEOTIDE SEQUENCE [LARGE SCALE GENOMIC DNA]</scope>
    <source>
        <strain evidence="3 4">KCTC 32476</strain>
    </source>
</reference>
<organism evidence="3 4">
    <name type="scientific">Sneathiella chungangensis</name>
    <dbReference type="NCBI Taxonomy" id="1418234"/>
    <lineage>
        <taxon>Bacteria</taxon>
        <taxon>Pseudomonadati</taxon>
        <taxon>Pseudomonadota</taxon>
        <taxon>Alphaproteobacteria</taxon>
        <taxon>Sneathiellales</taxon>
        <taxon>Sneathiellaceae</taxon>
        <taxon>Sneathiella</taxon>
    </lineage>
</organism>
<dbReference type="RefSeq" id="WP_161337392.1">
    <property type="nucleotide sequence ID" value="NZ_JBHSDG010000002.1"/>
</dbReference>
<evidence type="ECO:0000313" key="3">
    <source>
        <dbReference type="EMBL" id="MZR20976.1"/>
    </source>
</evidence>
<dbReference type="Proteomes" id="UP000445696">
    <property type="component" value="Unassembled WGS sequence"/>
</dbReference>
<dbReference type="AlphaFoldDB" id="A0A845MCB9"/>
<keyword evidence="2" id="KW-1133">Transmembrane helix</keyword>
<name>A0A845MCB9_9PROT</name>
<keyword evidence="2" id="KW-0812">Transmembrane</keyword>